<accession>L9X5D1</accession>
<comment type="caution">
    <text evidence="2">The sequence shown here is derived from an EMBL/GenBank/DDBJ whole genome shotgun (WGS) entry which is preliminary data.</text>
</comment>
<reference evidence="2 3" key="1">
    <citation type="journal article" date="2014" name="PLoS Genet.">
        <title>Phylogenetically driven sequencing of extremely halophilic archaea reveals strategies for static and dynamic osmo-response.</title>
        <authorList>
            <person name="Becker E.A."/>
            <person name="Seitzer P.M."/>
            <person name="Tritt A."/>
            <person name="Larsen D."/>
            <person name="Krusor M."/>
            <person name="Yao A.I."/>
            <person name="Wu D."/>
            <person name="Madern D."/>
            <person name="Eisen J.A."/>
            <person name="Darling A.E."/>
            <person name="Facciotti M.T."/>
        </authorList>
    </citation>
    <scope>NUCLEOTIDE SEQUENCE [LARGE SCALE GENOMIC DNA]</scope>
    <source>
        <strain evidence="2 3">DSM 18795</strain>
    </source>
</reference>
<evidence type="ECO:0000256" key="1">
    <source>
        <dbReference type="SAM" id="MobiDB-lite"/>
    </source>
</evidence>
<evidence type="ECO:0000313" key="3">
    <source>
        <dbReference type="Proteomes" id="UP000011531"/>
    </source>
</evidence>
<protein>
    <submittedName>
        <fullName evidence="2">Uncharacterized protein</fullName>
    </submittedName>
</protein>
<feature type="region of interest" description="Disordered" evidence="1">
    <location>
        <begin position="18"/>
        <end position="44"/>
    </location>
</feature>
<sequence length="68" mass="7411">MSRPEADEADAAAVRSTVELPRGGVEVDPLESGMTDHSDETNRSIRERTSVPWCSIACLSFLSDSLCR</sequence>
<dbReference type="AlphaFoldDB" id="L9X5D1"/>
<name>L9X5D1_9EURY</name>
<evidence type="ECO:0000313" key="2">
    <source>
        <dbReference type="EMBL" id="ELY56984.1"/>
    </source>
</evidence>
<feature type="compositionally biased region" description="Basic and acidic residues" evidence="1">
    <location>
        <begin position="34"/>
        <end position="44"/>
    </location>
</feature>
<dbReference type="Proteomes" id="UP000011531">
    <property type="component" value="Unassembled WGS sequence"/>
</dbReference>
<keyword evidence="3" id="KW-1185">Reference proteome</keyword>
<organism evidence="2 3">
    <name type="scientific">Natronococcus jeotgali DSM 18795</name>
    <dbReference type="NCBI Taxonomy" id="1227498"/>
    <lineage>
        <taxon>Archaea</taxon>
        <taxon>Methanobacteriati</taxon>
        <taxon>Methanobacteriota</taxon>
        <taxon>Stenosarchaea group</taxon>
        <taxon>Halobacteria</taxon>
        <taxon>Halobacteriales</taxon>
        <taxon>Natrialbaceae</taxon>
        <taxon>Natronococcus</taxon>
    </lineage>
</organism>
<dbReference type="STRING" id="1227498.C492_14275"/>
<dbReference type="EMBL" id="AOIA01000122">
    <property type="protein sequence ID" value="ELY56984.1"/>
    <property type="molecule type" value="Genomic_DNA"/>
</dbReference>
<proteinExistence type="predicted"/>
<gene>
    <name evidence="2" type="ORF">C492_14275</name>
</gene>